<proteinExistence type="predicted"/>
<accession>A0A8B6BQZ4</accession>
<dbReference type="GO" id="GO:0003677">
    <property type="term" value="F:DNA binding"/>
    <property type="evidence" value="ECO:0007669"/>
    <property type="project" value="InterPro"/>
</dbReference>
<keyword evidence="3" id="KW-1185">Reference proteome</keyword>
<sequence length="360" mass="39929">MCTKAGLSGNFTNHSGKRTCATTMFQSGIDEQTIMSRTGHRSVQGVRKYKRPSDDQLRDISNVLEPNCKSSKIKTENNSSDGKENEKCHIVELQSQSATSNMQIQQIQDIQLQPGNANFDIKGCTINGDKVLFTDKGNCRIIIHDSTGVHVEDIPLSAEPFGITAIDNNMVAVTFGRKQYFEIININTKEVTKRTTEGNSWGITYENGNLYMIVDGHMHGINVAIMTSSGELFKMIPVSTDFDQTEYVAVDGDSIFFTVFIPKDLVCMDVNGAVQWQFEKNIFNQPRGVTTDTLGNIFVAGFSSHNVIAVQKSGSEGSEILNKNEGLNYPTSIYCDKTNNRLLVSNLNNGHAYLFNIVYD</sequence>
<reference evidence="2" key="1">
    <citation type="submission" date="2018-11" db="EMBL/GenBank/DDBJ databases">
        <authorList>
            <person name="Alioto T."/>
            <person name="Alioto T."/>
        </authorList>
    </citation>
    <scope>NUCLEOTIDE SEQUENCE</scope>
</reference>
<dbReference type="SUPFAM" id="SSF101898">
    <property type="entry name" value="NHL repeat"/>
    <property type="match status" value="1"/>
</dbReference>
<dbReference type="OrthoDB" id="6137855at2759"/>
<dbReference type="InterPro" id="IPR011010">
    <property type="entry name" value="DNA_brk_join_enz"/>
</dbReference>
<dbReference type="GO" id="GO:0015074">
    <property type="term" value="P:DNA integration"/>
    <property type="evidence" value="ECO:0007669"/>
    <property type="project" value="InterPro"/>
</dbReference>
<dbReference type="Gene3D" id="1.10.443.10">
    <property type="entry name" value="Intergrase catalytic core"/>
    <property type="match status" value="1"/>
</dbReference>
<gene>
    <name evidence="2" type="ORF">MGAL_10B094132</name>
</gene>
<evidence type="ECO:0000313" key="2">
    <source>
        <dbReference type="EMBL" id="VDH94272.1"/>
    </source>
</evidence>
<comment type="caution">
    <text evidence="2">The sequence shown here is derived from an EMBL/GenBank/DDBJ whole genome shotgun (WGS) entry which is preliminary data.</text>
</comment>
<protein>
    <submittedName>
        <fullName evidence="2">Uncharacterized protein</fullName>
    </submittedName>
</protein>
<organism evidence="2 3">
    <name type="scientific">Mytilus galloprovincialis</name>
    <name type="common">Mediterranean mussel</name>
    <dbReference type="NCBI Taxonomy" id="29158"/>
    <lineage>
        <taxon>Eukaryota</taxon>
        <taxon>Metazoa</taxon>
        <taxon>Spiralia</taxon>
        <taxon>Lophotrochozoa</taxon>
        <taxon>Mollusca</taxon>
        <taxon>Bivalvia</taxon>
        <taxon>Autobranchia</taxon>
        <taxon>Pteriomorphia</taxon>
        <taxon>Mytilida</taxon>
        <taxon>Mytiloidea</taxon>
        <taxon>Mytilidae</taxon>
        <taxon>Mytilinae</taxon>
        <taxon>Mytilus</taxon>
    </lineage>
</organism>
<dbReference type="SUPFAM" id="SSF56349">
    <property type="entry name" value="DNA breaking-rejoining enzymes"/>
    <property type="match status" value="1"/>
</dbReference>
<dbReference type="Proteomes" id="UP000596742">
    <property type="component" value="Unassembled WGS sequence"/>
</dbReference>
<evidence type="ECO:0000313" key="3">
    <source>
        <dbReference type="Proteomes" id="UP000596742"/>
    </source>
</evidence>
<dbReference type="EMBL" id="UYJE01000563">
    <property type="protein sequence ID" value="VDH94272.1"/>
    <property type="molecule type" value="Genomic_DNA"/>
</dbReference>
<dbReference type="Gene3D" id="2.120.10.30">
    <property type="entry name" value="TolB, C-terminal domain"/>
    <property type="match status" value="2"/>
</dbReference>
<dbReference type="GO" id="GO:0006310">
    <property type="term" value="P:DNA recombination"/>
    <property type="evidence" value="ECO:0007669"/>
    <property type="project" value="UniProtKB-KW"/>
</dbReference>
<dbReference type="InterPro" id="IPR011042">
    <property type="entry name" value="6-blade_b-propeller_TolB-like"/>
</dbReference>
<dbReference type="AlphaFoldDB" id="A0A8B6BQZ4"/>
<name>A0A8B6BQZ4_MYTGA</name>
<evidence type="ECO:0000256" key="1">
    <source>
        <dbReference type="ARBA" id="ARBA00023172"/>
    </source>
</evidence>
<keyword evidence="1" id="KW-0233">DNA recombination</keyword>
<dbReference type="InterPro" id="IPR013762">
    <property type="entry name" value="Integrase-like_cat_sf"/>
</dbReference>